<dbReference type="EnsemblProtists" id="HpaT812870">
    <property type="protein sequence ID" value="HpaP812870"/>
    <property type="gene ID" value="HpaG812870"/>
</dbReference>
<evidence type="ECO:0000313" key="1">
    <source>
        <dbReference type="EnsemblProtists" id="HpaP812870"/>
    </source>
</evidence>
<reference evidence="1" key="2">
    <citation type="submission" date="2015-06" db="UniProtKB">
        <authorList>
            <consortium name="EnsemblProtists"/>
        </authorList>
    </citation>
    <scope>IDENTIFICATION</scope>
    <source>
        <strain evidence="1">Emoy2</strain>
    </source>
</reference>
<sequence>MCGDHAVRLKIVGTPYRLFPIVHLPKLKRLRIFPEHPKDELVVEKGIASTSTNLITRR</sequence>
<accession>M4C1D2</accession>
<name>M4C1D2_HYAAE</name>
<dbReference type="InParanoid" id="M4C1D2"/>
<keyword evidence="2" id="KW-1185">Reference proteome</keyword>
<dbReference type="Proteomes" id="UP000011713">
    <property type="component" value="Unassembled WGS sequence"/>
</dbReference>
<dbReference type="EMBL" id="JH598091">
    <property type="status" value="NOT_ANNOTATED_CDS"/>
    <property type="molecule type" value="Genomic_DNA"/>
</dbReference>
<organism evidence="1 2">
    <name type="scientific">Hyaloperonospora arabidopsidis (strain Emoy2)</name>
    <name type="common">Downy mildew agent</name>
    <name type="synonym">Peronospora arabidopsidis</name>
    <dbReference type="NCBI Taxonomy" id="559515"/>
    <lineage>
        <taxon>Eukaryota</taxon>
        <taxon>Sar</taxon>
        <taxon>Stramenopiles</taxon>
        <taxon>Oomycota</taxon>
        <taxon>Peronosporomycetes</taxon>
        <taxon>Peronosporales</taxon>
        <taxon>Peronosporaceae</taxon>
        <taxon>Hyaloperonospora</taxon>
    </lineage>
</organism>
<dbReference type="VEuPathDB" id="FungiDB:HpaG812870"/>
<proteinExistence type="predicted"/>
<protein>
    <submittedName>
        <fullName evidence="1">Uncharacterized protein</fullName>
    </submittedName>
</protein>
<dbReference type="AlphaFoldDB" id="M4C1D2"/>
<reference evidence="2" key="1">
    <citation type="journal article" date="2010" name="Science">
        <title>Signatures of adaptation to obligate biotrophy in the Hyaloperonospora arabidopsidis genome.</title>
        <authorList>
            <person name="Baxter L."/>
            <person name="Tripathy S."/>
            <person name="Ishaque N."/>
            <person name="Boot N."/>
            <person name="Cabral A."/>
            <person name="Kemen E."/>
            <person name="Thines M."/>
            <person name="Ah-Fong A."/>
            <person name="Anderson R."/>
            <person name="Badejoko W."/>
            <person name="Bittner-Eddy P."/>
            <person name="Boore J.L."/>
            <person name="Chibucos M.C."/>
            <person name="Coates M."/>
            <person name="Dehal P."/>
            <person name="Delehaunty K."/>
            <person name="Dong S."/>
            <person name="Downton P."/>
            <person name="Dumas B."/>
            <person name="Fabro G."/>
            <person name="Fronick C."/>
            <person name="Fuerstenberg S.I."/>
            <person name="Fulton L."/>
            <person name="Gaulin E."/>
            <person name="Govers F."/>
            <person name="Hughes L."/>
            <person name="Humphray S."/>
            <person name="Jiang R.H."/>
            <person name="Judelson H."/>
            <person name="Kamoun S."/>
            <person name="Kyung K."/>
            <person name="Meijer H."/>
            <person name="Minx P."/>
            <person name="Morris P."/>
            <person name="Nelson J."/>
            <person name="Phuntumart V."/>
            <person name="Qutob D."/>
            <person name="Rehmany A."/>
            <person name="Rougon-Cardoso A."/>
            <person name="Ryden P."/>
            <person name="Torto-Alalibo T."/>
            <person name="Studholme D."/>
            <person name="Wang Y."/>
            <person name="Win J."/>
            <person name="Wood J."/>
            <person name="Clifton S.W."/>
            <person name="Rogers J."/>
            <person name="Van den Ackerveken G."/>
            <person name="Jones J.D."/>
            <person name="McDowell J.M."/>
            <person name="Beynon J."/>
            <person name="Tyler B.M."/>
        </authorList>
    </citation>
    <scope>NUCLEOTIDE SEQUENCE [LARGE SCALE GENOMIC DNA]</scope>
    <source>
        <strain evidence="2">Emoy2</strain>
    </source>
</reference>
<dbReference type="HOGENOM" id="CLU_2983166_0_0_1"/>
<evidence type="ECO:0000313" key="2">
    <source>
        <dbReference type="Proteomes" id="UP000011713"/>
    </source>
</evidence>